<dbReference type="KEGG" id="bgt:106079243"/>
<evidence type="ECO:0000313" key="1">
    <source>
        <dbReference type="EnsemblMetazoa" id="BGLB037260-PA"/>
    </source>
</evidence>
<sequence length="213" mass="23689">MQLATFVFPLKCDVTMQLATFVFPLKCDVTMQLATFVFLLKCDVKMQLATFVFPLKCDVTMNKDHYIPACRMAENDNGLYLSSEPPSRITFLDMFLLFLFLKDAQEYAHEIGAIFCETSAMTAVNIAELFDAIAKLLPPEDLLGTSNQMGGGSTVNLRNNAAKKKGKCCSGSDTEAVERHKDKGTFLVPYARWHPPIGDGDDQFFLSPPLHKG</sequence>
<organism evidence="1 2">
    <name type="scientific">Biomphalaria glabrata</name>
    <name type="common">Bloodfluke planorb</name>
    <name type="synonym">Freshwater snail</name>
    <dbReference type="NCBI Taxonomy" id="6526"/>
    <lineage>
        <taxon>Eukaryota</taxon>
        <taxon>Metazoa</taxon>
        <taxon>Spiralia</taxon>
        <taxon>Lophotrochozoa</taxon>
        <taxon>Mollusca</taxon>
        <taxon>Gastropoda</taxon>
        <taxon>Heterobranchia</taxon>
        <taxon>Euthyneura</taxon>
        <taxon>Panpulmonata</taxon>
        <taxon>Hygrophila</taxon>
        <taxon>Lymnaeoidea</taxon>
        <taxon>Planorbidae</taxon>
        <taxon>Biomphalaria</taxon>
    </lineage>
</organism>
<dbReference type="InterPro" id="IPR027417">
    <property type="entry name" value="P-loop_NTPase"/>
</dbReference>
<dbReference type="VEuPathDB" id="VectorBase:BGLB037260"/>
<reference evidence="1" key="1">
    <citation type="submission" date="2020-05" db="UniProtKB">
        <authorList>
            <consortium name="EnsemblMetazoa"/>
        </authorList>
    </citation>
    <scope>IDENTIFICATION</scope>
    <source>
        <strain evidence="1">BB02</strain>
    </source>
</reference>
<proteinExistence type="predicted"/>
<name>A0A2C9M1A8_BIOGL</name>
<protein>
    <submittedName>
        <fullName evidence="1">Uncharacterized protein</fullName>
    </submittedName>
</protein>
<dbReference type="Proteomes" id="UP000076420">
    <property type="component" value="Unassembled WGS sequence"/>
</dbReference>
<dbReference type="VEuPathDB" id="VectorBase:BGLAX_045702"/>
<accession>A0A2C9M1A8</accession>
<evidence type="ECO:0000313" key="2">
    <source>
        <dbReference type="Proteomes" id="UP000076420"/>
    </source>
</evidence>
<gene>
    <name evidence="1" type="primary">106079243</name>
</gene>
<dbReference type="STRING" id="6526.A0A2C9M1A8"/>
<dbReference type="EnsemblMetazoa" id="BGLB037260-RA">
    <property type="protein sequence ID" value="BGLB037260-PA"/>
    <property type="gene ID" value="BGLB037260"/>
</dbReference>
<dbReference type="Gene3D" id="3.40.50.300">
    <property type="entry name" value="P-loop containing nucleotide triphosphate hydrolases"/>
    <property type="match status" value="1"/>
</dbReference>
<dbReference type="SUPFAM" id="SSF52540">
    <property type="entry name" value="P-loop containing nucleoside triphosphate hydrolases"/>
    <property type="match status" value="1"/>
</dbReference>
<dbReference type="AlphaFoldDB" id="A0A2C9M1A8"/>